<keyword evidence="2" id="KW-1185">Reference proteome</keyword>
<protein>
    <submittedName>
        <fullName evidence="1">Uncharacterized protein</fullName>
    </submittedName>
</protein>
<proteinExistence type="predicted"/>
<reference evidence="1 2" key="1">
    <citation type="submission" date="2024-01" db="EMBL/GenBank/DDBJ databases">
        <title>Draft genome sequences of three bacterial strains isolated from Acacia saligna represent a potential new species within the genus Rhizobium.</title>
        <authorList>
            <person name="Tambong J.T."/>
            <person name="Mnasri B."/>
        </authorList>
    </citation>
    <scope>NUCLEOTIDE SEQUENCE [LARGE SCALE GENOMIC DNA]</scope>
    <source>
        <strain evidence="1 2">1AS12I</strain>
    </source>
</reference>
<name>A0ABU8CLU5_9HYPH</name>
<dbReference type="Proteomes" id="UP001531129">
    <property type="component" value="Unassembled WGS sequence"/>
</dbReference>
<evidence type="ECO:0000313" key="2">
    <source>
        <dbReference type="Proteomes" id="UP001531129"/>
    </source>
</evidence>
<dbReference type="EMBL" id="JBAMYC010000006">
    <property type="protein sequence ID" value="MEI1249010.1"/>
    <property type="molecule type" value="Genomic_DNA"/>
</dbReference>
<evidence type="ECO:0000313" key="1">
    <source>
        <dbReference type="EMBL" id="MEI1249010.1"/>
    </source>
</evidence>
<dbReference type="RefSeq" id="WP_264396772.1">
    <property type="nucleotide sequence ID" value="NZ_JBAMYB010000006.1"/>
</dbReference>
<accession>A0ABU8CLU5</accession>
<gene>
    <name evidence="1" type="ORF">V8Q02_13545</name>
</gene>
<sequence>MRDLTIAEAEAEKIPDNWPVIYDRDLSRAGLLEGLRIMGPEQELLEIVRGLYQQKTATS</sequence>
<organism evidence="1 2">
    <name type="scientific">Rhizobium aouanii</name>
    <dbReference type="NCBI Taxonomy" id="3118145"/>
    <lineage>
        <taxon>Bacteria</taxon>
        <taxon>Pseudomonadati</taxon>
        <taxon>Pseudomonadota</taxon>
        <taxon>Alphaproteobacteria</taxon>
        <taxon>Hyphomicrobiales</taxon>
        <taxon>Rhizobiaceae</taxon>
        <taxon>Rhizobium/Agrobacterium group</taxon>
        <taxon>Rhizobium</taxon>
    </lineage>
</organism>
<comment type="caution">
    <text evidence="1">The sequence shown here is derived from an EMBL/GenBank/DDBJ whole genome shotgun (WGS) entry which is preliminary data.</text>
</comment>